<organism evidence="1 2">
    <name type="scientific">Aeromonas phage 4L372XY</name>
    <dbReference type="NCBI Taxonomy" id="2588520"/>
    <lineage>
        <taxon>Viruses</taxon>
        <taxon>Duplodnaviria</taxon>
        <taxon>Heunggongvirae</taxon>
        <taxon>Uroviricota</taxon>
        <taxon>Caudoviricetes</taxon>
        <taxon>Plateaulakevirus</taxon>
        <taxon>Plateaulakevirus pv4L372XY</taxon>
    </lineage>
</organism>
<dbReference type="KEGG" id="vg:55617314"/>
<dbReference type="RefSeq" id="YP_009846942.1">
    <property type="nucleotide sequence ID" value="NC_048772.1"/>
</dbReference>
<name>A0A5B9N450_9CAUD</name>
<sequence>MSDNFDENYEEFSVNEDLLFTKDMLLSQAGELQDCYRYIYDFHRQHPCNELAVVLRYVELARIGLEQAFDVLDDKLFDSSEGKDYTWVPTKD</sequence>
<evidence type="ECO:0000313" key="1">
    <source>
        <dbReference type="EMBL" id="QEG08858.1"/>
    </source>
</evidence>
<evidence type="ECO:0000313" key="2">
    <source>
        <dbReference type="Proteomes" id="UP000325103"/>
    </source>
</evidence>
<keyword evidence="2" id="KW-1185">Reference proteome</keyword>
<proteinExistence type="predicted"/>
<dbReference type="EMBL" id="MK813941">
    <property type="protein sequence ID" value="QEG08858.1"/>
    <property type="molecule type" value="Genomic_DNA"/>
</dbReference>
<gene>
    <name evidence="1" type="primary">4L372XY_143</name>
</gene>
<dbReference type="Proteomes" id="UP000325103">
    <property type="component" value="Segment"/>
</dbReference>
<accession>A0A5B9N450</accession>
<reference evidence="1 2" key="1">
    <citation type="submission" date="2019-04" db="EMBL/GenBank/DDBJ databases">
        <title>Nine Novel Phages from a Plateau Lake in Southwest China Provide Insights into Aeromonas Phage Diversity.</title>
        <authorList>
            <person name="Xiao W."/>
            <person name="Bai M."/>
            <person name="Wang Y."/>
            <person name="Cui X."/>
        </authorList>
    </citation>
    <scope>NUCLEOTIDE SEQUENCE [LARGE SCALE GENOMIC DNA]</scope>
</reference>
<dbReference type="GeneID" id="55617314"/>
<protein>
    <submittedName>
        <fullName evidence="1">Uncharacterized protein</fullName>
    </submittedName>
</protein>